<evidence type="ECO:0000313" key="4">
    <source>
        <dbReference type="Proteomes" id="UP001516400"/>
    </source>
</evidence>
<evidence type="ECO:0000313" key="3">
    <source>
        <dbReference type="EMBL" id="KAL3288954.1"/>
    </source>
</evidence>
<keyword evidence="2" id="KW-0560">Oxidoreductase</keyword>
<comment type="caution">
    <text evidence="3">The sequence shown here is derived from an EMBL/GenBank/DDBJ whole genome shotgun (WGS) entry which is preliminary data.</text>
</comment>
<dbReference type="InterPro" id="IPR043143">
    <property type="entry name" value="Mal/L-sulf/L-lact_DH-like_NADP"/>
</dbReference>
<proteinExistence type="inferred from homology"/>
<evidence type="ECO:0008006" key="5">
    <source>
        <dbReference type="Google" id="ProtNLM"/>
    </source>
</evidence>
<dbReference type="InterPro" id="IPR043144">
    <property type="entry name" value="Mal/L-sulf/L-lact_DH-like_ah"/>
</dbReference>
<accession>A0ABD2PDS9</accession>
<dbReference type="Gene3D" id="1.10.1530.10">
    <property type="match status" value="1"/>
</dbReference>
<dbReference type="GO" id="GO:0016491">
    <property type="term" value="F:oxidoreductase activity"/>
    <property type="evidence" value="ECO:0007669"/>
    <property type="project" value="UniProtKB-KW"/>
</dbReference>
<dbReference type="PANTHER" id="PTHR11091">
    <property type="entry name" value="OXIDOREDUCTASE-RELATED"/>
    <property type="match status" value="1"/>
</dbReference>
<protein>
    <recommendedName>
        <fullName evidence="5">Malate dehydrogenase</fullName>
    </recommendedName>
</protein>
<sequence>MGDMERGVTTITVENAKLFVFDALTAIGTLEKDATLCADVLIEADRRGHFSHGMNIFHKIVSDIESKLCDATASPVILSESPSTAWVDGKNGLGPVVANFCMNLAIKKAKEIGFGVVSAKCSNNPSIMGYWSEYALKSDCIGMAFTNAAPMIVPTGAKEAAVGPNPIAMAAPSHGTDRFSLDMATSIVSGGKIEMCRRKREPLVKGWAYNDQGILETDSEIAVKKLLLVPLGGIEAGYKGFGLSCMVDILCGVLSGSNYGSQLRVWSENETQPANIGHCFMAINIDNFASYFRDRIQDLLSTHRNCEPIDFSKPVMIPGDLAKLHRKKVAKQKGIRYSQQQINTCQMIANRLRIKPLQCKTSN</sequence>
<reference evidence="3 4" key="1">
    <citation type="journal article" date="2021" name="BMC Biol.">
        <title>Horizontally acquired antibacterial genes associated with adaptive radiation of ladybird beetles.</title>
        <authorList>
            <person name="Li H.S."/>
            <person name="Tang X.F."/>
            <person name="Huang Y.H."/>
            <person name="Xu Z.Y."/>
            <person name="Chen M.L."/>
            <person name="Du X.Y."/>
            <person name="Qiu B.Y."/>
            <person name="Chen P.T."/>
            <person name="Zhang W."/>
            <person name="Slipinski A."/>
            <person name="Escalona H.E."/>
            <person name="Waterhouse R.M."/>
            <person name="Zwick A."/>
            <person name="Pang H."/>
        </authorList>
    </citation>
    <scope>NUCLEOTIDE SEQUENCE [LARGE SCALE GENOMIC DNA]</scope>
    <source>
        <strain evidence="3">SYSU2018</strain>
    </source>
</reference>
<dbReference type="AlphaFoldDB" id="A0ABD2PDS9"/>
<gene>
    <name evidence="3" type="ORF">HHI36_003398</name>
</gene>
<dbReference type="InterPro" id="IPR036111">
    <property type="entry name" value="Mal/L-sulfo/L-lacto_DH-like_sf"/>
</dbReference>
<comment type="similarity">
    <text evidence="1">Belongs to the LDH2/MDH2 oxidoreductase family.</text>
</comment>
<dbReference type="PANTHER" id="PTHR11091:SF0">
    <property type="entry name" value="MALATE DEHYDROGENASE"/>
    <property type="match status" value="1"/>
</dbReference>
<evidence type="ECO:0000256" key="1">
    <source>
        <dbReference type="ARBA" id="ARBA00006056"/>
    </source>
</evidence>
<dbReference type="InterPro" id="IPR003767">
    <property type="entry name" value="Malate/L-lactate_DH-like"/>
</dbReference>
<dbReference type="SUPFAM" id="SSF89733">
    <property type="entry name" value="L-sulfolactate dehydrogenase-like"/>
    <property type="match status" value="1"/>
</dbReference>
<evidence type="ECO:0000256" key="2">
    <source>
        <dbReference type="ARBA" id="ARBA00023002"/>
    </source>
</evidence>
<keyword evidence="4" id="KW-1185">Reference proteome</keyword>
<dbReference type="EMBL" id="JABFTP020000185">
    <property type="protein sequence ID" value="KAL3288954.1"/>
    <property type="molecule type" value="Genomic_DNA"/>
</dbReference>
<dbReference type="Proteomes" id="UP001516400">
    <property type="component" value="Unassembled WGS sequence"/>
</dbReference>
<dbReference type="Gene3D" id="3.30.1370.60">
    <property type="entry name" value="Hypothetical oxidoreductase yiak, domain 2"/>
    <property type="match status" value="1"/>
</dbReference>
<organism evidence="3 4">
    <name type="scientific">Cryptolaemus montrouzieri</name>
    <dbReference type="NCBI Taxonomy" id="559131"/>
    <lineage>
        <taxon>Eukaryota</taxon>
        <taxon>Metazoa</taxon>
        <taxon>Ecdysozoa</taxon>
        <taxon>Arthropoda</taxon>
        <taxon>Hexapoda</taxon>
        <taxon>Insecta</taxon>
        <taxon>Pterygota</taxon>
        <taxon>Neoptera</taxon>
        <taxon>Endopterygota</taxon>
        <taxon>Coleoptera</taxon>
        <taxon>Polyphaga</taxon>
        <taxon>Cucujiformia</taxon>
        <taxon>Coccinelloidea</taxon>
        <taxon>Coccinellidae</taxon>
        <taxon>Scymninae</taxon>
        <taxon>Scymnini</taxon>
        <taxon>Cryptolaemus</taxon>
    </lineage>
</organism>
<name>A0ABD2PDS9_9CUCU</name>
<dbReference type="Pfam" id="PF02615">
    <property type="entry name" value="Ldh_2"/>
    <property type="match status" value="1"/>
</dbReference>